<dbReference type="Proteomes" id="UP001318860">
    <property type="component" value="Unassembled WGS sequence"/>
</dbReference>
<evidence type="ECO:0000313" key="2">
    <source>
        <dbReference type="EMBL" id="KAK6140274.1"/>
    </source>
</evidence>
<feature type="region of interest" description="Disordered" evidence="1">
    <location>
        <begin position="236"/>
        <end position="293"/>
    </location>
</feature>
<evidence type="ECO:0000256" key="1">
    <source>
        <dbReference type="SAM" id="MobiDB-lite"/>
    </source>
</evidence>
<name>A0ABR0W044_REHGL</name>
<protein>
    <submittedName>
        <fullName evidence="2">Uncharacterized protein</fullName>
    </submittedName>
</protein>
<feature type="compositionally biased region" description="Basic residues" evidence="1">
    <location>
        <begin position="251"/>
        <end position="262"/>
    </location>
</feature>
<dbReference type="PANTHER" id="PTHR34952:SF2">
    <property type="entry name" value="OS05G0113500 PROTEIN"/>
    <property type="match status" value="1"/>
</dbReference>
<evidence type="ECO:0000313" key="3">
    <source>
        <dbReference type="Proteomes" id="UP001318860"/>
    </source>
</evidence>
<proteinExistence type="predicted"/>
<dbReference type="PANTHER" id="PTHR34952">
    <property type="entry name" value="OS05G0113500 PROTEIN"/>
    <property type="match status" value="1"/>
</dbReference>
<gene>
    <name evidence="2" type="ORF">DH2020_025970</name>
</gene>
<reference evidence="2 3" key="1">
    <citation type="journal article" date="2021" name="Comput. Struct. Biotechnol. J.">
        <title>De novo genome assembly of the potent medicinal plant Rehmannia glutinosa using nanopore technology.</title>
        <authorList>
            <person name="Ma L."/>
            <person name="Dong C."/>
            <person name="Song C."/>
            <person name="Wang X."/>
            <person name="Zheng X."/>
            <person name="Niu Y."/>
            <person name="Chen S."/>
            <person name="Feng W."/>
        </authorList>
    </citation>
    <scope>NUCLEOTIDE SEQUENCE [LARGE SCALE GENOMIC DNA]</scope>
    <source>
        <strain evidence="2">DH-2019</strain>
    </source>
</reference>
<comment type="caution">
    <text evidence="2">The sequence shown here is derived from an EMBL/GenBank/DDBJ whole genome shotgun (WGS) entry which is preliminary data.</text>
</comment>
<sequence length="321" mass="35125">MHSVPSNDLLLNKRPHVSSFYGGSSSHRLKHLQKSDRRGFVSRTIGSIQMEVFFPCNTSHYPDISSSGGSSTDPHNLIQNNSKDLSMTDLKTCLTEFLSIEDTGISTSGFILSPGKNDTVNVVRENECKDLEKSTSGYSASKKCFSKCATFPPLREPKSSGALFMGEKEKHEKDITAEVSEGNGSNKHSSQCYSRSISLPVPLKLVSALKGSREKQGTPPKKLSVTWAPDVYDPIPTSVSHVPSSKNQRYYGKKSRKYKQKGGSKSLRGSRGKDTKQGRKSGGSNKLKPFHEENGVGLVDPHVGTEIIMLGPQIRFVGVVF</sequence>
<keyword evidence="3" id="KW-1185">Reference proteome</keyword>
<organism evidence="2 3">
    <name type="scientific">Rehmannia glutinosa</name>
    <name type="common">Chinese foxglove</name>
    <dbReference type="NCBI Taxonomy" id="99300"/>
    <lineage>
        <taxon>Eukaryota</taxon>
        <taxon>Viridiplantae</taxon>
        <taxon>Streptophyta</taxon>
        <taxon>Embryophyta</taxon>
        <taxon>Tracheophyta</taxon>
        <taxon>Spermatophyta</taxon>
        <taxon>Magnoliopsida</taxon>
        <taxon>eudicotyledons</taxon>
        <taxon>Gunneridae</taxon>
        <taxon>Pentapetalae</taxon>
        <taxon>asterids</taxon>
        <taxon>lamiids</taxon>
        <taxon>Lamiales</taxon>
        <taxon>Orobanchaceae</taxon>
        <taxon>Rehmannieae</taxon>
        <taxon>Rehmannia</taxon>
    </lineage>
</organism>
<feature type="compositionally biased region" description="Polar residues" evidence="1">
    <location>
        <begin position="237"/>
        <end position="248"/>
    </location>
</feature>
<accession>A0ABR0W044</accession>
<dbReference type="EMBL" id="JABTTQ020000345">
    <property type="protein sequence ID" value="KAK6140274.1"/>
    <property type="molecule type" value="Genomic_DNA"/>
</dbReference>